<dbReference type="VEuPathDB" id="FungiDB:H257_14007"/>
<dbReference type="Proteomes" id="UP000266196">
    <property type="component" value="Unassembled WGS sequence"/>
</dbReference>
<dbReference type="AlphaFoldDB" id="A0A397FCH7"/>
<evidence type="ECO:0000256" key="1">
    <source>
        <dbReference type="SAM" id="MobiDB-lite"/>
    </source>
</evidence>
<accession>A0A397FCH7</accession>
<evidence type="ECO:0000256" key="2">
    <source>
        <dbReference type="SAM" id="SignalP"/>
    </source>
</evidence>
<organism evidence="3 4">
    <name type="scientific">Aphanomyces astaci</name>
    <name type="common">Crayfish plague agent</name>
    <dbReference type="NCBI Taxonomy" id="112090"/>
    <lineage>
        <taxon>Eukaryota</taxon>
        <taxon>Sar</taxon>
        <taxon>Stramenopiles</taxon>
        <taxon>Oomycota</taxon>
        <taxon>Saprolegniomycetes</taxon>
        <taxon>Saprolegniales</taxon>
        <taxon>Verrucalvaceae</taxon>
        <taxon>Aphanomyces</taxon>
    </lineage>
</organism>
<dbReference type="EMBL" id="QUTE01009848">
    <property type="protein sequence ID" value="RHZ16652.1"/>
    <property type="molecule type" value="Genomic_DNA"/>
</dbReference>
<evidence type="ECO:0000313" key="3">
    <source>
        <dbReference type="EMBL" id="RHZ16652.1"/>
    </source>
</evidence>
<feature type="chain" id="PRO_5017477026" evidence="2">
    <location>
        <begin position="20"/>
        <end position="265"/>
    </location>
</feature>
<name>A0A397FCH7_APHAT</name>
<gene>
    <name evidence="3" type="ORF">DYB31_002051</name>
</gene>
<sequence length="265" mass="30255">MSRSLLLLVLAGVASVGTAWTCSPTKIIDWRASCDKLGSDDEKCKNGPCHRALHYLVEDIVRDCYVQSGMGDASDLDVPFAAYPHNLRPDPYNQSPYPYNQSSYPYNLSSNPNNQSPYPYNLSSYPNNLSSYPYNQSPHPHNQSPHPHNQTPHPYNQTPHPHNHSPYPYNLSSYPYNLSSYPYNLSSYPYNLRPRNQNPNPFFSTSCTTYNQPCLRTPDAADKRTSRRIANRPHNLFLPLFIPHVLGTVQCRSFQYDILRFNPLA</sequence>
<feature type="region of interest" description="Disordered" evidence="1">
    <location>
        <begin position="91"/>
        <end position="167"/>
    </location>
</feature>
<evidence type="ECO:0000313" key="4">
    <source>
        <dbReference type="Proteomes" id="UP000266196"/>
    </source>
</evidence>
<keyword evidence="2" id="KW-0732">Signal</keyword>
<protein>
    <submittedName>
        <fullName evidence="3">Uncharacterized protein</fullName>
    </submittedName>
</protein>
<proteinExistence type="predicted"/>
<feature type="signal peptide" evidence="2">
    <location>
        <begin position="1"/>
        <end position="19"/>
    </location>
</feature>
<reference evidence="3 4" key="1">
    <citation type="submission" date="2018-08" db="EMBL/GenBank/DDBJ databases">
        <title>Aphanomyces genome sequencing and annotation.</title>
        <authorList>
            <person name="Minardi D."/>
            <person name="Oidtmann B."/>
            <person name="Van Der Giezen M."/>
            <person name="Studholme D.J."/>
        </authorList>
    </citation>
    <scope>NUCLEOTIDE SEQUENCE [LARGE SCALE GENOMIC DNA]</scope>
    <source>
        <strain evidence="3 4">197901</strain>
    </source>
</reference>
<comment type="caution">
    <text evidence="3">The sequence shown here is derived from an EMBL/GenBank/DDBJ whole genome shotgun (WGS) entry which is preliminary data.</text>
</comment>
<feature type="compositionally biased region" description="Low complexity" evidence="1">
    <location>
        <begin position="91"/>
        <end position="154"/>
    </location>
</feature>